<protein>
    <submittedName>
        <fullName evidence="2">Uncharacterized protein</fullName>
    </submittedName>
</protein>
<keyword evidence="3" id="KW-1185">Reference proteome</keyword>
<dbReference type="EMBL" id="AP023356">
    <property type="protein sequence ID" value="BCJ47351.1"/>
    <property type="molecule type" value="Genomic_DNA"/>
</dbReference>
<dbReference type="RefSeq" id="WP_189334865.1">
    <property type="nucleotide sequence ID" value="NZ_AP023356.1"/>
</dbReference>
<accession>A0ABM7M6R9</accession>
<name>A0ABM7M6R9_9ACTN</name>
<organism evidence="2 3">
    <name type="scientific">Actinoplanes ianthinogenes</name>
    <dbReference type="NCBI Taxonomy" id="122358"/>
    <lineage>
        <taxon>Bacteria</taxon>
        <taxon>Bacillati</taxon>
        <taxon>Actinomycetota</taxon>
        <taxon>Actinomycetes</taxon>
        <taxon>Micromonosporales</taxon>
        <taxon>Micromonosporaceae</taxon>
        <taxon>Actinoplanes</taxon>
    </lineage>
</organism>
<evidence type="ECO:0000313" key="2">
    <source>
        <dbReference type="EMBL" id="BCJ47351.1"/>
    </source>
</evidence>
<feature type="region of interest" description="Disordered" evidence="1">
    <location>
        <begin position="72"/>
        <end position="109"/>
    </location>
</feature>
<reference evidence="2 3" key="1">
    <citation type="submission" date="2020-08" db="EMBL/GenBank/DDBJ databases">
        <title>Whole genome shotgun sequence of Actinoplanes ianthinogenes NBRC 13996.</title>
        <authorList>
            <person name="Komaki H."/>
            <person name="Tamura T."/>
        </authorList>
    </citation>
    <scope>NUCLEOTIDE SEQUENCE [LARGE SCALE GENOMIC DNA]</scope>
    <source>
        <strain evidence="2 3">NBRC 13996</strain>
    </source>
</reference>
<proteinExistence type="predicted"/>
<feature type="compositionally biased region" description="Low complexity" evidence="1">
    <location>
        <begin position="72"/>
        <end position="92"/>
    </location>
</feature>
<gene>
    <name evidence="2" type="ORF">Aiant_80080</name>
</gene>
<evidence type="ECO:0000313" key="3">
    <source>
        <dbReference type="Proteomes" id="UP000676967"/>
    </source>
</evidence>
<sequence length="153" mass="15288">MRWWGRFLLIGGAGALAGSVFGEPAAAPALVAVAAGLILFLLGGRSGARDLVGDATAQAAAGRDATAQAAAGRDATAQAAAGRDATAQAAAGRDARRRATSAVIPERPSFQHLGPQVEKILSLAEEQAADIIAEAKSAAAQIVAQAHTEAKPD</sequence>
<evidence type="ECO:0000256" key="1">
    <source>
        <dbReference type="SAM" id="MobiDB-lite"/>
    </source>
</evidence>
<dbReference type="Proteomes" id="UP000676967">
    <property type="component" value="Chromosome"/>
</dbReference>